<dbReference type="InterPro" id="IPR046432">
    <property type="entry name" value="TASOR"/>
</dbReference>
<dbReference type="Pfam" id="PF12509">
    <property type="entry name" value="DUF3715"/>
    <property type="match status" value="1"/>
</dbReference>
<organism evidence="3 4">
    <name type="scientific">Steinernema glaseri</name>
    <dbReference type="NCBI Taxonomy" id="37863"/>
    <lineage>
        <taxon>Eukaryota</taxon>
        <taxon>Metazoa</taxon>
        <taxon>Ecdysozoa</taxon>
        <taxon>Nematoda</taxon>
        <taxon>Chromadorea</taxon>
        <taxon>Rhabditida</taxon>
        <taxon>Tylenchina</taxon>
        <taxon>Panagrolaimomorpha</taxon>
        <taxon>Strongyloidoidea</taxon>
        <taxon>Steinernematidae</taxon>
        <taxon>Steinernema</taxon>
    </lineage>
</organism>
<feature type="compositionally biased region" description="Acidic residues" evidence="1">
    <location>
        <begin position="504"/>
        <end position="526"/>
    </location>
</feature>
<evidence type="ECO:0000259" key="2">
    <source>
        <dbReference type="Pfam" id="PF12509"/>
    </source>
</evidence>
<reference evidence="4" key="1">
    <citation type="submission" date="2016-11" db="UniProtKB">
        <authorList>
            <consortium name="WormBaseParasite"/>
        </authorList>
    </citation>
    <scope>IDENTIFICATION</scope>
</reference>
<dbReference type="PANTHER" id="PTHR16207">
    <property type="entry name" value="SET DOMAIN-CONTAINING PROTEIN"/>
    <property type="match status" value="1"/>
</dbReference>
<keyword evidence="3" id="KW-1185">Reference proteome</keyword>
<dbReference type="PANTHER" id="PTHR16207:SF11">
    <property type="entry name" value="SET DOMAIN-CONTAINING PROTEIN"/>
    <property type="match status" value="1"/>
</dbReference>
<dbReference type="Proteomes" id="UP000095287">
    <property type="component" value="Unplaced"/>
</dbReference>
<dbReference type="AlphaFoldDB" id="A0A1I7ZHF2"/>
<dbReference type="GO" id="GO:0045814">
    <property type="term" value="P:negative regulation of gene expression, epigenetic"/>
    <property type="evidence" value="ECO:0007669"/>
    <property type="project" value="InterPro"/>
</dbReference>
<dbReference type="InterPro" id="IPR022188">
    <property type="entry name" value="TASOR_DUF3715"/>
</dbReference>
<name>A0A1I7ZHF2_9BILA</name>
<feature type="region of interest" description="Disordered" evidence="1">
    <location>
        <begin position="805"/>
        <end position="847"/>
    </location>
</feature>
<protein>
    <submittedName>
        <fullName evidence="4">DUF3715 domain-containing protein</fullName>
    </submittedName>
</protein>
<evidence type="ECO:0000313" key="4">
    <source>
        <dbReference type="WBParaSite" id="L893_g26456.t1"/>
    </source>
</evidence>
<evidence type="ECO:0000256" key="1">
    <source>
        <dbReference type="SAM" id="MobiDB-lite"/>
    </source>
</evidence>
<feature type="domain" description="TASOR pseudo-PARP" evidence="2">
    <location>
        <begin position="146"/>
        <end position="280"/>
    </location>
</feature>
<feature type="region of interest" description="Disordered" evidence="1">
    <location>
        <begin position="577"/>
        <end position="772"/>
    </location>
</feature>
<sequence>MVSTETVFKLEGLQFDKHVRFRDQDRSSKSRTMSGHNSLWRKRRFKMSSLVKPPFMENAKLASFTIPIKKKPVEEDVTKEYKLSNLKVDYSDLKVTTIRDIITSTAYNDKQIFPFKSLQLVENPRLERNFSNRKKEFSNAGIPSKESYGFVLLDFDKPEIDFICRNGLAVGSSFLGELGDHEQGVYVSKHPDLVSPSPHFEGLPIKILIVKLLLGRPKEVGLGSCDLDADPAYNSHFVKWPPVIQRARLPRFKLYRLSRLFVYEHDSSMNVVPFPRSVLPYAVVTLHSKSSIYRIHGLGSGNYVWSGTMDFGPDAKYPDCTMLAANRATKPPMPISGLDLSTLVPWCQCVKSPCLSALLSPAYAGAVHRVRELPIKLRDRSMRFVSYYILSNKSSKEFTKTVHAMKTEHLASVYMGPNKAEWFLIPNGELSSDLSLPCFPYAVFHVLVFSPSPNCRPSRLNLPSEKEYTKTGPLLGHRIENTSPLFIEVTAELRKKRPSNVENEAVEEEATNTEEPVPSDDDECNDDTTIKADQDVPKVESDVLILDDEYDPGEPTPSFKMTSEQLYLVRSLPKMNSFPGKKNIRGRRNASPVVREELHPRVPESSSPFSPSPEAYTPPPPSTYIPQAPDCYDRTAPVGPSTPPPDGDEPYASTSNLYTPYEPSLRYSFERPYEDSSGNNGSFRGYEGFGRPSLDLYAYRPSSPEDPVTIPTEPRFFDPPMSTPPSRHPDFSLDIDMRPMLRQPGTMPPPPPPPLFCEASTSHEPPISPWINGPIFETPRLGLIKRECDSAPISHRKRSWEQESPFVAPFGPITERAESYPRRGPPKQSRMDRDNGRPRGNRHFFYR</sequence>
<feature type="compositionally biased region" description="Basic and acidic residues" evidence="1">
    <location>
        <begin position="727"/>
        <end position="739"/>
    </location>
</feature>
<evidence type="ECO:0000313" key="3">
    <source>
        <dbReference type="Proteomes" id="UP000095287"/>
    </source>
</evidence>
<dbReference type="GO" id="GO:0005654">
    <property type="term" value="C:nucleoplasm"/>
    <property type="evidence" value="ECO:0007669"/>
    <property type="project" value="TreeGrafter"/>
</dbReference>
<feature type="region of interest" description="Disordered" evidence="1">
    <location>
        <begin position="497"/>
        <end position="529"/>
    </location>
</feature>
<proteinExistence type="predicted"/>
<accession>A0A1I7ZHF2</accession>
<dbReference type="WBParaSite" id="L893_g26456.t1">
    <property type="protein sequence ID" value="L893_g26456.t1"/>
    <property type="gene ID" value="L893_g26456"/>
</dbReference>
<feature type="compositionally biased region" description="Pro residues" evidence="1">
    <location>
        <begin position="746"/>
        <end position="755"/>
    </location>
</feature>
<feature type="compositionally biased region" description="Low complexity" evidence="1">
    <location>
        <begin position="603"/>
        <end position="615"/>
    </location>
</feature>